<sequence length="723" mass="82978">MNSELNFKEIFSGLLQEATQEKESFENNPENYSNMIHAIVPCDQNMPAIEETGKTMISAISIDAISFVDDAGHSISQECINEYLSFKERAQALEELHRASCEMSQGSRHNDTYANEVLLLTQAGNGKRESDKILEDQSVTFIAKNPQKGSPHFTFKNGNLYYVYYDHENKMQEYIVSNFKLEIMKQLIIFGRENDQGKRETYSIYTINVKTANETFQVKIRDSQIEKVTWISSHTHAKAHIKPDHEKKIREYINTIIEKENYPHFYHYESNGWTQLFNGEFVYLTDKGAIGSNFPVTGNEKYSFIYDKNMSESNAILDYINMLQITTDHLVPGILMLETLLGCLNSLFERAGYPNKKGLFIIGQTQSMKTTLALMFTKVYNRDDLSSPTLSFSSTACGIEEKLSEVSDAAIVLDDLAPKLNKTEMSALLSKLEQVIRAIGDRVVKHRMTAYSTETKDISFPVKSSVIITGEMIDGMQSSLARLIQLELKRSDINIDLLTQYQQTPNIVSTALFHFIKYITTNVPGIISYIGQSVKEKRSNYNNLFFTPRFQEYKAVYETVIDIFMEYIAQLSVIDSISVNNLKNEFYYIVDSVLIKNDENLKTETIPERIAEAVKSSVTTGEIFLYYPDDPNGFTRNGILVLDDYYVIYPDSLLRVLKTYFKNKDLTFYCNSVKSLSTLLDGAQFIMSKMEGNKKRFTHKLSKQIGTSTTRYYYLHRKYFEEK</sequence>
<evidence type="ECO:0000313" key="1">
    <source>
        <dbReference type="EMBL" id="PJJ30152.1"/>
    </source>
</evidence>
<dbReference type="RefSeq" id="WP_100306436.1">
    <property type="nucleotide sequence ID" value="NZ_PGET01000001.1"/>
</dbReference>
<accession>A0A2M8Z9N9</accession>
<evidence type="ECO:0000313" key="2">
    <source>
        <dbReference type="Proteomes" id="UP000231092"/>
    </source>
</evidence>
<name>A0A2M8Z9N9_9FIRM</name>
<proteinExistence type="predicted"/>
<dbReference type="Proteomes" id="UP000231092">
    <property type="component" value="Unassembled WGS sequence"/>
</dbReference>
<evidence type="ECO:0008006" key="3">
    <source>
        <dbReference type="Google" id="ProtNLM"/>
    </source>
</evidence>
<organism evidence="1 2">
    <name type="scientific">[Clostridium] celerecrescens 18A</name>
    <dbReference type="NCBI Taxonomy" id="1286362"/>
    <lineage>
        <taxon>Bacteria</taxon>
        <taxon>Bacillati</taxon>
        <taxon>Bacillota</taxon>
        <taxon>Clostridia</taxon>
        <taxon>Lachnospirales</taxon>
        <taxon>Lachnospiraceae</taxon>
        <taxon>Lacrimispora</taxon>
    </lineage>
</organism>
<reference evidence="1 2" key="1">
    <citation type="submission" date="2017-11" db="EMBL/GenBank/DDBJ databases">
        <title>Understudied soil microbes with underappreciated capabilities: Untangling the Clostridium saccharolyticum group.</title>
        <authorList>
            <person name="Leschine S."/>
        </authorList>
    </citation>
    <scope>NUCLEOTIDE SEQUENCE [LARGE SCALE GENOMIC DNA]</scope>
    <source>
        <strain evidence="1 2">18A</strain>
    </source>
</reference>
<comment type="caution">
    <text evidence="1">The sequence shown here is derived from an EMBL/GenBank/DDBJ whole genome shotgun (WGS) entry which is preliminary data.</text>
</comment>
<protein>
    <recommendedName>
        <fullName evidence="3">DUF927 domain-containing protein</fullName>
    </recommendedName>
</protein>
<dbReference type="AlphaFoldDB" id="A0A2M8Z9N9"/>
<dbReference type="EMBL" id="PGET01000001">
    <property type="protein sequence ID" value="PJJ30152.1"/>
    <property type="molecule type" value="Genomic_DNA"/>
</dbReference>
<gene>
    <name evidence="1" type="ORF">H171_3728</name>
</gene>